<evidence type="ECO:0000259" key="3">
    <source>
        <dbReference type="Pfam" id="PF09449"/>
    </source>
</evidence>
<dbReference type="Gene3D" id="3.40.1000.10">
    <property type="entry name" value="Mog1/PsbP, alpha/beta/alpha sandwich"/>
    <property type="match status" value="1"/>
</dbReference>
<dbReference type="InterPro" id="IPR016123">
    <property type="entry name" value="Mog1/PsbP_a/b/a-sand"/>
</dbReference>
<accession>A0ABS4PJV9</accession>
<name>A0ABS4PJV9_9PSEU</name>
<sequence>MRPPVFAAAVVLALLSGCAPPEAPAPPVPPTPPPTSSTAPAAPAAPEPAADGKCPYLAETAVEKANGQRVSKVRLSADQPPTCFFYALNGKLQLTARVYAGEPAVAKAVVDQAAPIATSNPADQPAGWQGGSQPDGEGAVYAVAKGGNAVVVTTNQGQTVKAREVAKQAIAALGW</sequence>
<feature type="region of interest" description="Disordered" evidence="1">
    <location>
        <begin position="23"/>
        <end position="52"/>
    </location>
</feature>
<keyword evidence="5" id="KW-1185">Reference proteome</keyword>
<protein>
    <recommendedName>
        <fullName evidence="3">DUF2020 domain-containing protein</fullName>
    </recommendedName>
</protein>
<dbReference type="PROSITE" id="PS51257">
    <property type="entry name" value="PROKAR_LIPOPROTEIN"/>
    <property type="match status" value="1"/>
</dbReference>
<proteinExistence type="predicted"/>
<evidence type="ECO:0000256" key="1">
    <source>
        <dbReference type="SAM" id="MobiDB-lite"/>
    </source>
</evidence>
<feature type="compositionally biased region" description="Pro residues" evidence="1">
    <location>
        <begin position="23"/>
        <end position="35"/>
    </location>
</feature>
<feature type="domain" description="DUF2020" evidence="3">
    <location>
        <begin position="43"/>
        <end position="174"/>
    </location>
</feature>
<organism evidence="4 5">
    <name type="scientific">Amycolatopsis magusensis</name>
    <dbReference type="NCBI Taxonomy" id="882444"/>
    <lineage>
        <taxon>Bacteria</taxon>
        <taxon>Bacillati</taxon>
        <taxon>Actinomycetota</taxon>
        <taxon>Actinomycetes</taxon>
        <taxon>Pseudonocardiales</taxon>
        <taxon>Pseudonocardiaceae</taxon>
        <taxon>Amycolatopsis</taxon>
    </lineage>
</organism>
<dbReference type="Pfam" id="PF09449">
    <property type="entry name" value="DUF2020"/>
    <property type="match status" value="1"/>
</dbReference>
<feature type="compositionally biased region" description="Low complexity" evidence="1">
    <location>
        <begin position="36"/>
        <end position="49"/>
    </location>
</feature>
<feature type="chain" id="PRO_5046897745" description="DUF2020 domain-containing protein" evidence="2">
    <location>
        <begin position="26"/>
        <end position="175"/>
    </location>
</feature>
<evidence type="ECO:0000313" key="5">
    <source>
        <dbReference type="Proteomes" id="UP000741013"/>
    </source>
</evidence>
<reference evidence="4 5" key="1">
    <citation type="submission" date="2021-03" db="EMBL/GenBank/DDBJ databases">
        <title>Sequencing the genomes of 1000 actinobacteria strains.</title>
        <authorList>
            <person name="Klenk H.-P."/>
        </authorList>
    </citation>
    <scope>NUCLEOTIDE SEQUENCE [LARGE SCALE GENOMIC DNA]</scope>
    <source>
        <strain evidence="4 5">DSM 45510</strain>
    </source>
</reference>
<gene>
    <name evidence="4" type="ORF">JOM49_001240</name>
</gene>
<dbReference type="EMBL" id="JAGGMS010000001">
    <property type="protein sequence ID" value="MBP2179714.1"/>
    <property type="molecule type" value="Genomic_DNA"/>
</dbReference>
<evidence type="ECO:0000313" key="4">
    <source>
        <dbReference type="EMBL" id="MBP2179714.1"/>
    </source>
</evidence>
<dbReference type="SUPFAM" id="SSF55724">
    <property type="entry name" value="Mog1p/PsbP-like"/>
    <property type="match status" value="1"/>
</dbReference>
<dbReference type="RefSeq" id="WP_209663394.1">
    <property type="nucleotide sequence ID" value="NZ_JAGGMS010000001.1"/>
</dbReference>
<feature type="signal peptide" evidence="2">
    <location>
        <begin position="1"/>
        <end position="25"/>
    </location>
</feature>
<comment type="caution">
    <text evidence="4">The sequence shown here is derived from an EMBL/GenBank/DDBJ whole genome shotgun (WGS) entry which is preliminary data.</text>
</comment>
<evidence type="ECO:0000256" key="2">
    <source>
        <dbReference type="SAM" id="SignalP"/>
    </source>
</evidence>
<dbReference type="InterPro" id="IPR018567">
    <property type="entry name" value="DUF2020"/>
</dbReference>
<keyword evidence="2" id="KW-0732">Signal</keyword>
<dbReference type="Proteomes" id="UP000741013">
    <property type="component" value="Unassembled WGS sequence"/>
</dbReference>